<dbReference type="SUPFAM" id="SSF56219">
    <property type="entry name" value="DNase I-like"/>
    <property type="match status" value="1"/>
</dbReference>
<feature type="domain" description="Endonuclease/exonuclease/phosphatase" evidence="1">
    <location>
        <begin position="5"/>
        <end position="266"/>
    </location>
</feature>
<proteinExistence type="predicted"/>
<sequence length="275" mass="30981">MRITSWNFLHGQSLNPAATPELSEILSNFKSDVLSLQEVDHHLPRSGEQNQSREIAQHLKTEWWGFAPAISGTPGVKWRKLTMNEQRVLTEADSESRSLHDGVENSGQYYGIAIVSKLPVLQWHRLELGRSLIGMPLAVGNSKGRMAFIYVKDEPRVAMAAVLENGWIVINTHLSFVPLVNIYQLFKLASWAKKLESQYGAQVILTGDFNLPWGIPSLLLSFKRATRANSYPSWKPAISFDYILAHPANLVNMKEHLHPAIELSDHRPISVDIQD</sequence>
<dbReference type="AlphaFoldDB" id="A0A6J6FGE4"/>
<dbReference type="PANTHER" id="PTHR14859:SF15">
    <property type="entry name" value="ENDONUCLEASE_EXONUCLEASE_PHOSPHATASE DOMAIN-CONTAINING PROTEIN"/>
    <property type="match status" value="1"/>
</dbReference>
<dbReference type="GO" id="GO:0016020">
    <property type="term" value="C:membrane"/>
    <property type="evidence" value="ECO:0007669"/>
    <property type="project" value="GOC"/>
</dbReference>
<organism evidence="2">
    <name type="scientific">freshwater metagenome</name>
    <dbReference type="NCBI Taxonomy" id="449393"/>
    <lineage>
        <taxon>unclassified sequences</taxon>
        <taxon>metagenomes</taxon>
        <taxon>ecological metagenomes</taxon>
    </lineage>
</organism>
<reference evidence="2" key="1">
    <citation type="submission" date="2020-05" db="EMBL/GenBank/DDBJ databases">
        <authorList>
            <person name="Chiriac C."/>
            <person name="Salcher M."/>
            <person name="Ghai R."/>
            <person name="Kavagutti S V."/>
        </authorList>
    </citation>
    <scope>NUCLEOTIDE SEQUENCE</scope>
</reference>
<gene>
    <name evidence="2" type="ORF">UFOPK1807_00054</name>
</gene>
<dbReference type="GO" id="GO:0003824">
    <property type="term" value="F:catalytic activity"/>
    <property type="evidence" value="ECO:0007669"/>
    <property type="project" value="InterPro"/>
</dbReference>
<dbReference type="EMBL" id="CAEZUI010000003">
    <property type="protein sequence ID" value="CAB4587457.1"/>
    <property type="molecule type" value="Genomic_DNA"/>
</dbReference>
<protein>
    <submittedName>
        <fullName evidence="2">Unannotated protein</fullName>
    </submittedName>
</protein>
<dbReference type="InterPro" id="IPR051916">
    <property type="entry name" value="GPI-anchor_lipid_remodeler"/>
</dbReference>
<dbReference type="Pfam" id="PF03372">
    <property type="entry name" value="Exo_endo_phos"/>
    <property type="match status" value="1"/>
</dbReference>
<dbReference type="GO" id="GO:0006506">
    <property type="term" value="P:GPI anchor biosynthetic process"/>
    <property type="evidence" value="ECO:0007669"/>
    <property type="project" value="TreeGrafter"/>
</dbReference>
<dbReference type="Gene3D" id="3.60.10.10">
    <property type="entry name" value="Endonuclease/exonuclease/phosphatase"/>
    <property type="match status" value="1"/>
</dbReference>
<evidence type="ECO:0000313" key="2">
    <source>
        <dbReference type="EMBL" id="CAB4587457.1"/>
    </source>
</evidence>
<accession>A0A6J6FGE4</accession>
<dbReference type="InterPro" id="IPR036691">
    <property type="entry name" value="Endo/exonu/phosph_ase_sf"/>
</dbReference>
<evidence type="ECO:0000259" key="1">
    <source>
        <dbReference type="Pfam" id="PF03372"/>
    </source>
</evidence>
<name>A0A6J6FGE4_9ZZZZ</name>
<dbReference type="InterPro" id="IPR005135">
    <property type="entry name" value="Endo/exonuclease/phosphatase"/>
</dbReference>
<dbReference type="PANTHER" id="PTHR14859">
    <property type="entry name" value="CALCOFLUOR WHITE HYPERSENSITIVE PROTEIN PRECURSOR"/>
    <property type="match status" value="1"/>
</dbReference>